<organism evidence="1 2">
    <name type="scientific">Deinococcus radiotolerans</name>
    <dbReference type="NCBI Taxonomy" id="1309407"/>
    <lineage>
        <taxon>Bacteria</taxon>
        <taxon>Thermotogati</taxon>
        <taxon>Deinococcota</taxon>
        <taxon>Deinococci</taxon>
        <taxon>Deinococcales</taxon>
        <taxon>Deinococcaceae</taxon>
        <taxon>Deinococcus</taxon>
    </lineage>
</organism>
<evidence type="ECO:0000313" key="2">
    <source>
        <dbReference type="Proteomes" id="UP000604341"/>
    </source>
</evidence>
<proteinExistence type="predicted"/>
<protein>
    <submittedName>
        <fullName evidence="1">Uncharacterized protein</fullName>
    </submittedName>
</protein>
<accession>A0ABQ2FMY7</accession>
<dbReference type="SUPFAM" id="SSF89372">
    <property type="entry name" value="Fucose-specific lectin"/>
    <property type="match status" value="1"/>
</dbReference>
<reference evidence="2" key="1">
    <citation type="journal article" date="2019" name="Int. J. Syst. Evol. Microbiol.">
        <title>The Global Catalogue of Microorganisms (GCM) 10K type strain sequencing project: providing services to taxonomists for standard genome sequencing and annotation.</title>
        <authorList>
            <consortium name="The Broad Institute Genomics Platform"/>
            <consortium name="The Broad Institute Genome Sequencing Center for Infectious Disease"/>
            <person name="Wu L."/>
            <person name="Ma J."/>
        </authorList>
    </citation>
    <scope>NUCLEOTIDE SEQUENCE [LARGE SCALE GENOMIC DNA]</scope>
    <source>
        <strain evidence="2">JCM 19173</strain>
    </source>
</reference>
<sequence>MPLFILVLLIGLPRAAAGGWAGLDVLTPPRLPTGASIRDVQLAADPTGPVTLALITDAGAARSGRGTFMARTVQAWQWNAQEWTPMGGVLNYDQPRPAANLNLTLDAAGTPVLAWNENYGDNDVVVFRAWNGTGWTNWKDRYLGISSPQAAKMRAVGAQAGAPVLLWGENARQGTGTALTLRRWQDGSWSRSPVLNSTRGDVRQPTLALGAAQQVTTAWVQGPIDSGQVVVQRDIGGTWEILGSPVSRHAGRYVTAPRLALGPANQVTLAWLEDQSGQDTLFAASWTGSRWVFLGGAVSTAFASSPTLTLDRAGRPVLAWVEDHAGTGQIHLARWTGQSWTQTGPLNLNPNRDARSPAVVVDRAGQLIVAWREDISGTYRLQLRRATN</sequence>
<evidence type="ECO:0000313" key="1">
    <source>
        <dbReference type="EMBL" id="GGL08201.1"/>
    </source>
</evidence>
<dbReference type="Proteomes" id="UP000604341">
    <property type="component" value="Unassembled WGS sequence"/>
</dbReference>
<gene>
    <name evidence="1" type="ORF">GCM10010844_28720</name>
</gene>
<keyword evidence="2" id="KW-1185">Reference proteome</keyword>
<comment type="caution">
    <text evidence="1">The sequence shown here is derived from an EMBL/GenBank/DDBJ whole genome shotgun (WGS) entry which is preliminary data.</text>
</comment>
<dbReference type="EMBL" id="BMPE01000009">
    <property type="protein sequence ID" value="GGL08201.1"/>
    <property type="molecule type" value="Genomic_DNA"/>
</dbReference>
<name>A0ABQ2FMY7_9DEIO</name>